<comment type="caution">
    <text evidence="1">The sequence shown here is derived from an EMBL/GenBank/DDBJ whole genome shotgun (WGS) entry which is preliminary data.</text>
</comment>
<evidence type="ECO:0000313" key="1">
    <source>
        <dbReference type="EMBL" id="GAA4030735.1"/>
    </source>
</evidence>
<accession>A0ABP7TSW4</accession>
<dbReference type="Proteomes" id="UP001501353">
    <property type="component" value="Unassembled WGS sequence"/>
</dbReference>
<name>A0ABP7TSW4_9BURK</name>
<evidence type="ECO:0000313" key="2">
    <source>
        <dbReference type="Proteomes" id="UP001501353"/>
    </source>
</evidence>
<evidence type="ECO:0008006" key="3">
    <source>
        <dbReference type="Google" id="ProtNLM"/>
    </source>
</evidence>
<dbReference type="EMBL" id="BAAAZE010000013">
    <property type="protein sequence ID" value="GAA4030735.1"/>
    <property type="molecule type" value="Genomic_DNA"/>
</dbReference>
<organism evidence="1 2">
    <name type="scientific">Actimicrobium antarcticum</name>
    <dbReference type="NCBI Taxonomy" id="1051899"/>
    <lineage>
        <taxon>Bacteria</taxon>
        <taxon>Pseudomonadati</taxon>
        <taxon>Pseudomonadota</taxon>
        <taxon>Betaproteobacteria</taxon>
        <taxon>Burkholderiales</taxon>
        <taxon>Oxalobacteraceae</taxon>
        <taxon>Actimicrobium</taxon>
    </lineage>
</organism>
<protein>
    <recommendedName>
        <fullName evidence="3">Type II secretion system (T2SS), protein M subtype b</fullName>
    </recommendedName>
</protein>
<sequence length="192" mass="21038">MTAAPLILILRTRLALGRFGWMRALACLLCGVAIVAWSAGLPWLRRQAVDDQRELANAVAMAQAPQAALPVQPRDPLADFHAMLGNKRHANEQLRTLFALAQKNGLQLSAAEYRSVVDKNSGVLAWQIVLPVKATYPALRQFAGQALLAIPFASLDEVRLQRESIASPILDARLRFTLYLAVVPAAAPERLR</sequence>
<proteinExistence type="predicted"/>
<keyword evidence="2" id="KW-1185">Reference proteome</keyword>
<reference evidence="2" key="1">
    <citation type="journal article" date="2019" name="Int. J. Syst. Evol. Microbiol.">
        <title>The Global Catalogue of Microorganisms (GCM) 10K type strain sequencing project: providing services to taxonomists for standard genome sequencing and annotation.</title>
        <authorList>
            <consortium name="The Broad Institute Genomics Platform"/>
            <consortium name="The Broad Institute Genome Sequencing Center for Infectious Disease"/>
            <person name="Wu L."/>
            <person name="Ma J."/>
        </authorList>
    </citation>
    <scope>NUCLEOTIDE SEQUENCE [LARGE SCALE GENOMIC DNA]</scope>
    <source>
        <strain evidence="2">JCM 16673</strain>
    </source>
</reference>
<gene>
    <name evidence="1" type="ORF">GCM10022212_31460</name>
</gene>
<dbReference type="RefSeq" id="WP_344764683.1">
    <property type="nucleotide sequence ID" value="NZ_BAAAZE010000013.1"/>
</dbReference>